<proteinExistence type="predicted"/>
<dbReference type="PANTHER" id="PTHR34861">
    <property type="match status" value="1"/>
</dbReference>
<evidence type="ECO:0000313" key="1">
    <source>
        <dbReference type="EMBL" id="NMH89085.1"/>
    </source>
</evidence>
<name>A0ABX1RZQ9_9FLAO</name>
<keyword evidence="2" id="KW-1185">Reference proteome</keyword>
<accession>A0ABX1RZQ9</accession>
<dbReference type="Proteomes" id="UP000746690">
    <property type="component" value="Unassembled WGS sequence"/>
</dbReference>
<dbReference type="Gene3D" id="3.50.30.50">
    <property type="entry name" value="Putative cyclase"/>
    <property type="match status" value="1"/>
</dbReference>
<sequence>MLIFSSMGTIAQEPNKENPITKEVISEWMNELSNWGRWGKDDELGTLNLITPKKRKEAASLVTEGISISLARDISKKATRNNPHPLKQSITLEAWAGHNWASDTYTMRYHGNDYSHIDALCHIFYKGNMYNGFSQNLVKKNGAEKLDIQKMNTGIFTRGILVDMPLLKNVTYLKKEDIIKPEHMVAWEKKTGIKIKRGDVLLIRTGRWSRSKEEGVWNFGEDAVGLHPTMVKWLKERDVAVIGSDGVSDKYPSGIEGLGAPIHQLLLVALGMPLLDNLQLEALAAKAASLNRWEFLFVAAPLRIPGGTGSPINPIATF</sequence>
<dbReference type="InterPro" id="IPR007325">
    <property type="entry name" value="KFase/CYL"/>
</dbReference>
<organism evidence="1 2">
    <name type="scientific">Flavivirga algicola</name>
    <dbReference type="NCBI Taxonomy" id="2729136"/>
    <lineage>
        <taxon>Bacteria</taxon>
        <taxon>Pseudomonadati</taxon>
        <taxon>Bacteroidota</taxon>
        <taxon>Flavobacteriia</taxon>
        <taxon>Flavobacteriales</taxon>
        <taxon>Flavobacteriaceae</taxon>
        <taxon>Flavivirga</taxon>
    </lineage>
</organism>
<dbReference type="PANTHER" id="PTHR34861:SF10">
    <property type="entry name" value="CYCLASE"/>
    <property type="match status" value="1"/>
</dbReference>
<dbReference type="SUPFAM" id="SSF102198">
    <property type="entry name" value="Putative cyclase"/>
    <property type="match status" value="1"/>
</dbReference>
<gene>
    <name evidence="1" type="ORF">HHX25_16355</name>
</gene>
<dbReference type="Pfam" id="PF04199">
    <property type="entry name" value="Cyclase"/>
    <property type="match status" value="1"/>
</dbReference>
<dbReference type="InterPro" id="IPR037175">
    <property type="entry name" value="KFase_sf"/>
</dbReference>
<evidence type="ECO:0000313" key="2">
    <source>
        <dbReference type="Proteomes" id="UP000746690"/>
    </source>
</evidence>
<protein>
    <submittedName>
        <fullName evidence="1">Cyclase family protein</fullName>
    </submittedName>
</protein>
<dbReference type="EMBL" id="JABBHF010000010">
    <property type="protein sequence ID" value="NMH89085.1"/>
    <property type="molecule type" value="Genomic_DNA"/>
</dbReference>
<comment type="caution">
    <text evidence="1">The sequence shown here is derived from an EMBL/GenBank/DDBJ whole genome shotgun (WGS) entry which is preliminary data.</text>
</comment>
<reference evidence="1 2" key="1">
    <citation type="submission" date="2020-04" db="EMBL/GenBank/DDBJ databases">
        <title>A Flavivirga sp. nov.</title>
        <authorList>
            <person name="Sun X."/>
        </authorList>
    </citation>
    <scope>NUCLEOTIDE SEQUENCE [LARGE SCALE GENOMIC DNA]</scope>
    <source>
        <strain evidence="1 2">Y03</strain>
    </source>
</reference>